<evidence type="ECO:0000313" key="1">
    <source>
        <dbReference type="EMBL" id="KAI5650840.1"/>
    </source>
</evidence>
<reference evidence="2" key="1">
    <citation type="journal article" date="2023" name="Nat. Plants">
        <title>Single-cell RNA sequencing provides a high-resolution roadmap for understanding the multicellular compartmentation of specialized metabolism.</title>
        <authorList>
            <person name="Sun S."/>
            <person name="Shen X."/>
            <person name="Li Y."/>
            <person name="Li Y."/>
            <person name="Wang S."/>
            <person name="Li R."/>
            <person name="Zhang H."/>
            <person name="Shen G."/>
            <person name="Guo B."/>
            <person name="Wei J."/>
            <person name="Xu J."/>
            <person name="St-Pierre B."/>
            <person name="Chen S."/>
            <person name="Sun C."/>
        </authorList>
    </citation>
    <scope>NUCLEOTIDE SEQUENCE [LARGE SCALE GENOMIC DNA]</scope>
</reference>
<gene>
    <name evidence="1" type="ORF">M9H77_36845</name>
</gene>
<protein>
    <submittedName>
        <fullName evidence="1">Uncharacterized protein</fullName>
    </submittedName>
</protein>
<sequence>MALPKVAILGSCFLILLATIVGSMVYFSHQKDKGVTNDVANTSTSLKAIQHVCQNTYYQETCVKTISKSTNSSDSYEIVKAAFRLAVTEIGNAIHKSVTLQKAAKEPKTIEAFQVCQKLLNDSIDDLNKTCFELEAFHFSDLNKFVDDLQTWLAGAQTYQQTCLDVFEDTKNEKMKKLLKKGSELTSNALALVNEISKILSSSEAKGFTRKLLSSKNIKFRFRRLLEANPWDIKPNLTVAQDGSGEFKTINEALSTVPLKSNETFVIYIKEGVYFEYVTIPKQMWHVIFIGDGPTKTRISGNKSKGGGLGTYMTATLVVEGDHFMAKDIGVENTAGPHMHQAVAIRVTADESIFYNCQMDGYQDTLYVHNHRQFYRNCTISGTIDFIFGNARAVLQNCKLIIRKPLENQKLCMVTAQGRFAENQTSAIVLQNCQIIPDSDYPKLDESYKAFLGRPWKNFSKTLVLDSEIDGVINPEGWAKWNDREHLETCWYGEFGNKGPGADLSRRVSWPGIKKINEEMALEFTPDNFFTGDYWIRPSGVPYTPRRINI</sequence>
<accession>A0ACB9ZTC7</accession>
<organism evidence="1 2">
    <name type="scientific">Catharanthus roseus</name>
    <name type="common">Madagascar periwinkle</name>
    <name type="synonym">Vinca rosea</name>
    <dbReference type="NCBI Taxonomy" id="4058"/>
    <lineage>
        <taxon>Eukaryota</taxon>
        <taxon>Viridiplantae</taxon>
        <taxon>Streptophyta</taxon>
        <taxon>Embryophyta</taxon>
        <taxon>Tracheophyta</taxon>
        <taxon>Spermatophyta</taxon>
        <taxon>Magnoliopsida</taxon>
        <taxon>eudicotyledons</taxon>
        <taxon>Gunneridae</taxon>
        <taxon>Pentapetalae</taxon>
        <taxon>asterids</taxon>
        <taxon>lamiids</taxon>
        <taxon>Gentianales</taxon>
        <taxon>Apocynaceae</taxon>
        <taxon>Rauvolfioideae</taxon>
        <taxon>Vinceae</taxon>
        <taxon>Catharanthinae</taxon>
        <taxon>Catharanthus</taxon>
    </lineage>
</organism>
<evidence type="ECO:0000313" key="2">
    <source>
        <dbReference type="Proteomes" id="UP001060085"/>
    </source>
</evidence>
<dbReference type="Proteomes" id="UP001060085">
    <property type="component" value="Linkage Group LG08"/>
</dbReference>
<dbReference type="EMBL" id="CM044708">
    <property type="protein sequence ID" value="KAI5650840.1"/>
    <property type="molecule type" value="Genomic_DNA"/>
</dbReference>
<keyword evidence="2" id="KW-1185">Reference proteome</keyword>
<proteinExistence type="predicted"/>
<comment type="caution">
    <text evidence="1">The sequence shown here is derived from an EMBL/GenBank/DDBJ whole genome shotgun (WGS) entry which is preliminary data.</text>
</comment>
<name>A0ACB9ZTC7_CATRO</name>